<feature type="domain" description="LysM" evidence="3">
    <location>
        <begin position="2"/>
        <end position="46"/>
    </location>
</feature>
<dbReference type="InterPro" id="IPR041704">
    <property type="entry name" value="CFLE_GH18"/>
</dbReference>
<evidence type="ECO:0000313" key="6">
    <source>
        <dbReference type="Proteomes" id="UP000736583"/>
    </source>
</evidence>
<dbReference type="InterPro" id="IPR001223">
    <property type="entry name" value="Glyco_hydro18_cat"/>
</dbReference>
<dbReference type="InterPro" id="IPR011583">
    <property type="entry name" value="Chitinase_II/V-like_cat"/>
</dbReference>
<dbReference type="PANTHER" id="PTHR46066:SF2">
    <property type="entry name" value="CHITINASE DOMAIN-CONTAINING PROTEIN 1"/>
    <property type="match status" value="1"/>
</dbReference>
<dbReference type="GO" id="GO:0016787">
    <property type="term" value="F:hydrolase activity"/>
    <property type="evidence" value="ECO:0007669"/>
    <property type="project" value="UniProtKB-KW"/>
</dbReference>
<evidence type="ECO:0000313" key="5">
    <source>
        <dbReference type="EMBL" id="MBU5590240.1"/>
    </source>
</evidence>
<dbReference type="PANTHER" id="PTHR46066">
    <property type="entry name" value="CHITINASE DOMAIN-CONTAINING PROTEIN 1 FAMILY MEMBER"/>
    <property type="match status" value="1"/>
</dbReference>
<dbReference type="CDD" id="cd00118">
    <property type="entry name" value="LysM"/>
    <property type="match status" value="2"/>
</dbReference>
<reference evidence="5 6" key="1">
    <citation type="submission" date="2021-06" db="EMBL/GenBank/DDBJ databases">
        <authorList>
            <person name="Sun Q."/>
            <person name="Li D."/>
        </authorList>
    </citation>
    <scope>NUCLEOTIDE SEQUENCE [LARGE SCALE GENOMIC DNA]</scope>
    <source>
        <strain evidence="5 6">MSJ-4</strain>
    </source>
</reference>
<accession>A0ABS6EWZ0</accession>
<dbReference type="Pfam" id="PF00704">
    <property type="entry name" value="Glyco_hydro_18"/>
    <property type="match status" value="1"/>
</dbReference>
<dbReference type="PROSITE" id="PS51782">
    <property type="entry name" value="LYSM"/>
    <property type="match status" value="2"/>
</dbReference>
<evidence type="ECO:0000259" key="4">
    <source>
        <dbReference type="PROSITE" id="PS51910"/>
    </source>
</evidence>
<dbReference type="Proteomes" id="UP000736583">
    <property type="component" value="Unassembled WGS sequence"/>
</dbReference>
<feature type="domain" description="LysM" evidence="3">
    <location>
        <begin position="51"/>
        <end position="94"/>
    </location>
</feature>
<dbReference type="CDD" id="cd02874">
    <property type="entry name" value="GH18_CFLE_spore_hydrolase"/>
    <property type="match status" value="1"/>
</dbReference>
<feature type="domain" description="GH18" evidence="4">
    <location>
        <begin position="104"/>
        <end position="427"/>
    </location>
</feature>
<keyword evidence="1 5" id="KW-0378">Hydrolase</keyword>
<dbReference type="SMART" id="SM00636">
    <property type="entry name" value="Glyco_18"/>
    <property type="match status" value="1"/>
</dbReference>
<dbReference type="Pfam" id="PF01476">
    <property type="entry name" value="LysM"/>
    <property type="match status" value="2"/>
</dbReference>
<evidence type="ECO:0000259" key="3">
    <source>
        <dbReference type="PROSITE" id="PS51782"/>
    </source>
</evidence>
<dbReference type="PROSITE" id="PS51910">
    <property type="entry name" value="GH18_2"/>
    <property type="match status" value="1"/>
</dbReference>
<dbReference type="InterPro" id="IPR018392">
    <property type="entry name" value="LysM"/>
</dbReference>
<evidence type="ECO:0000256" key="1">
    <source>
        <dbReference type="ARBA" id="ARBA00022801"/>
    </source>
</evidence>
<keyword evidence="6" id="KW-1185">Reference proteome</keyword>
<evidence type="ECO:0000256" key="2">
    <source>
        <dbReference type="ARBA" id="ARBA00023295"/>
    </source>
</evidence>
<dbReference type="SMART" id="SM00257">
    <property type="entry name" value="LysM"/>
    <property type="match status" value="2"/>
</dbReference>
<gene>
    <name evidence="5" type="ORF">KQI89_00520</name>
</gene>
<dbReference type="RefSeq" id="WP_216455486.1">
    <property type="nucleotide sequence ID" value="NZ_JAHLQL010000001.1"/>
</dbReference>
<organism evidence="5 6">
    <name type="scientific">Clostridium simiarum</name>
    <dbReference type="NCBI Taxonomy" id="2841506"/>
    <lineage>
        <taxon>Bacteria</taxon>
        <taxon>Bacillati</taxon>
        <taxon>Bacillota</taxon>
        <taxon>Clostridia</taxon>
        <taxon>Eubacteriales</taxon>
        <taxon>Clostridiaceae</taxon>
        <taxon>Clostridium</taxon>
    </lineage>
</organism>
<proteinExistence type="predicted"/>
<dbReference type="EMBL" id="JAHLQL010000001">
    <property type="protein sequence ID" value="MBU5590240.1"/>
    <property type="molecule type" value="Genomic_DNA"/>
</dbReference>
<comment type="caution">
    <text evidence="5">The sequence shown here is derived from an EMBL/GenBank/DDBJ whole genome shotgun (WGS) entry which is preliminary data.</text>
</comment>
<sequence length="427" mass="48367">MKIYEVKPGDSLWAIANRFGVTVNDIISNNGLKEGDSLVIGQSLLIPSKEFGYRVMNGDSLWSIARKFGVSEESIMKLNNLSSPNIYPSQVLRIPEKAKLYGNLQVNGYIQPSTPEREKSILEDPINYLTYVSPFSYHVNEDGTLTPINDENIIKIALENKVAPMMSVTNISGDNFSTALVDKILNDEALQETLINNILNTIKAKSYYGVIVDFERISPENREKYNNFLRKLVAALHPRYLVATALAPKIFDVTTGSWHGAHDYKAHGSIVDFVIIMTYEWGWSGGPPMAVAPINEVERVIRYATSVIPPNKIMMGIPNYGYDWTLPYTPGAAFAKVVGNEEAIDIARDNRVNINYDDKSQSPFFNYFDKDRQKHVVWFEDARSIESKLKLANKYGLRGVSYWVLAKPFTQNWRLIDNMFNIEKLIN</sequence>
<protein>
    <submittedName>
        <fullName evidence="5">Glycoside hydrolase family 18 protein</fullName>
    </submittedName>
</protein>
<name>A0ABS6EWZ0_9CLOT</name>
<keyword evidence="2" id="KW-0326">Glycosidase</keyword>